<evidence type="ECO:0008006" key="3">
    <source>
        <dbReference type="Google" id="ProtNLM"/>
    </source>
</evidence>
<protein>
    <recommendedName>
        <fullName evidence="3">Acyl-protein synthetase</fullName>
    </recommendedName>
</protein>
<dbReference type="InterPro" id="IPR013406">
    <property type="entry name" value="CHP02574_addiction_mod"/>
</dbReference>
<proteinExistence type="predicted"/>
<dbReference type="Proteomes" id="UP000064243">
    <property type="component" value="Unassembled WGS sequence"/>
</dbReference>
<keyword evidence="2" id="KW-1185">Reference proteome</keyword>
<dbReference type="Pfam" id="PF09720">
    <property type="entry name" value="Unstab_antitox"/>
    <property type="match status" value="1"/>
</dbReference>
<dbReference type="EMBL" id="LDUG01000053">
    <property type="protein sequence ID" value="KVW92747.1"/>
    <property type="molecule type" value="Genomic_DNA"/>
</dbReference>
<reference evidence="1 2" key="1">
    <citation type="journal article" date="2015" name="Appl. Environ. Microbiol.">
        <title>Aerobic and Anaerobic Thiosulfate Oxidation by a Cold-Adapted, Subglacial Chemoautotroph.</title>
        <authorList>
            <person name="Harrold Z.R."/>
            <person name="Skidmore M.L."/>
            <person name="Hamilton T.L."/>
            <person name="Desch L."/>
            <person name="Amada K."/>
            <person name="van Gelder W."/>
            <person name="Glover K."/>
            <person name="Roden E.E."/>
            <person name="Boyd E.S."/>
        </authorList>
    </citation>
    <scope>NUCLEOTIDE SEQUENCE [LARGE SCALE GENOMIC DNA]</scope>
    <source>
        <strain evidence="1 2">RG</strain>
    </source>
</reference>
<accession>A0A125BBL7</accession>
<evidence type="ECO:0000313" key="1">
    <source>
        <dbReference type="EMBL" id="KVW92747.1"/>
    </source>
</evidence>
<sequence>MLIATENLSRIEKLRIIEQLWDELSRDPGDIESPAWHADALREAERAVANGETGFLDWEQAKARLRQGGA</sequence>
<dbReference type="PATRIC" id="fig|36861.3.peg.2918"/>
<dbReference type="AlphaFoldDB" id="A0A125BBL7"/>
<comment type="caution">
    <text evidence="1">The sequence shown here is derived from an EMBL/GenBank/DDBJ whole genome shotgun (WGS) entry which is preliminary data.</text>
</comment>
<name>A0A125BBL7_THIDE</name>
<gene>
    <name evidence="1" type="ORF">ABW22_15355</name>
</gene>
<dbReference type="RefSeq" id="WP_193393319.1">
    <property type="nucleotide sequence ID" value="NZ_LDUG01000053.1"/>
</dbReference>
<organism evidence="1 2">
    <name type="scientific">Thiobacillus denitrificans</name>
    <dbReference type="NCBI Taxonomy" id="36861"/>
    <lineage>
        <taxon>Bacteria</taxon>
        <taxon>Pseudomonadati</taxon>
        <taxon>Pseudomonadota</taxon>
        <taxon>Betaproteobacteria</taxon>
        <taxon>Nitrosomonadales</taxon>
        <taxon>Thiobacillaceae</taxon>
        <taxon>Thiobacillus</taxon>
    </lineage>
</organism>
<evidence type="ECO:0000313" key="2">
    <source>
        <dbReference type="Proteomes" id="UP000064243"/>
    </source>
</evidence>